<evidence type="ECO:0008006" key="3">
    <source>
        <dbReference type="Google" id="ProtNLM"/>
    </source>
</evidence>
<accession>A0A2N5ZLX0</accession>
<reference evidence="1 2" key="1">
    <citation type="submission" date="2017-11" db="EMBL/GenBank/DDBJ databases">
        <title>Genome-resolved metagenomics identifies genetic mobility, metabolic interactions, and unexpected diversity in perchlorate-reducing communities.</title>
        <authorList>
            <person name="Barnum T.P."/>
            <person name="Figueroa I.A."/>
            <person name="Carlstrom C.I."/>
            <person name="Lucas L.N."/>
            <person name="Engelbrektson A.L."/>
            <person name="Coates J.D."/>
        </authorList>
    </citation>
    <scope>NUCLEOTIDE SEQUENCE [LARGE SCALE GENOMIC DNA]</scope>
    <source>
        <strain evidence="1">BM706</strain>
    </source>
</reference>
<protein>
    <recommendedName>
        <fullName evidence="3">TonB-dependent receptor-like beta-barrel domain-containing protein</fullName>
    </recommendedName>
</protein>
<gene>
    <name evidence="1" type="ORF">C0601_01205</name>
</gene>
<organism evidence="1 2">
    <name type="scientific">Muiribacterium halophilum</name>
    <dbReference type="NCBI Taxonomy" id="2053465"/>
    <lineage>
        <taxon>Bacteria</taxon>
        <taxon>Candidatus Muiribacteriota</taxon>
        <taxon>Candidatus Muiribacteriia</taxon>
        <taxon>Candidatus Muiribacteriales</taxon>
        <taxon>Candidatus Muiribacteriaceae</taxon>
        <taxon>Candidatus Muiribacterium</taxon>
    </lineage>
</organism>
<dbReference type="EMBL" id="PKTG01000022">
    <property type="protein sequence ID" value="PLX19674.1"/>
    <property type="molecule type" value="Genomic_DNA"/>
</dbReference>
<name>A0A2N5ZLX0_MUIH1</name>
<dbReference type="AlphaFoldDB" id="A0A2N5ZLX0"/>
<comment type="caution">
    <text evidence="1">The sequence shown here is derived from an EMBL/GenBank/DDBJ whole genome shotgun (WGS) entry which is preliminary data.</text>
</comment>
<sequence>MFENENGNKENFFKFQFKPNFNIGKLRLGLDLTYYLDSDGDIHQDNWNGDTSWINKINFIEYGNKRSNRFWRIGFLEDVTLGNGTIVRNYSNKTRYPEKPKKTGFFIRAKNDFDDGFEFLVNDVDSAKLIATRGYIVPYDDVQIGISYAVERDPDSNDLTGDELTFYGIDFSTLVFKHFSKDIRLYEDYVKINNYGDSFTTGLEYDSGFRAKFLIEFTSFDSDYITAYFNNEYEIEKNRKYSDLLYFASRGRSSVRAIHIRGSYNLIDIARFEFWYQEYDSYEIQPELRMKVNILKGKIPGLTASIEYTNKDADLSDFSLNKDSKNVYITTKIDFDTKKGSILSLENKRIINEQGKPEHILSFSTGLKF</sequence>
<dbReference type="Proteomes" id="UP000234857">
    <property type="component" value="Unassembled WGS sequence"/>
</dbReference>
<evidence type="ECO:0000313" key="1">
    <source>
        <dbReference type="EMBL" id="PLX19674.1"/>
    </source>
</evidence>
<proteinExistence type="predicted"/>
<evidence type="ECO:0000313" key="2">
    <source>
        <dbReference type="Proteomes" id="UP000234857"/>
    </source>
</evidence>